<accession>A0AAV7SJ44</accession>
<sequence length="83" mass="9386">MRRDAEHCTRAALCSVYTRSFVVLEMRRDAVRTQLSVVLETRLRLALCARARSPVSAPHVSYLARCQKSNSTIPARNSPSIQR</sequence>
<evidence type="ECO:0000313" key="1">
    <source>
        <dbReference type="EMBL" id="KAJ1164060.1"/>
    </source>
</evidence>
<protein>
    <submittedName>
        <fullName evidence="1">Uncharacterized protein</fullName>
    </submittedName>
</protein>
<dbReference type="AlphaFoldDB" id="A0AAV7SJ44"/>
<name>A0AAV7SJ44_PLEWA</name>
<proteinExistence type="predicted"/>
<keyword evidence="2" id="KW-1185">Reference proteome</keyword>
<gene>
    <name evidence="1" type="ORF">NDU88_004507</name>
</gene>
<comment type="caution">
    <text evidence="1">The sequence shown here is derived from an EMBL/GenBank/DDBJ whole genome shotgun (WGS) entry which is preliminary data.</text>
</comment>
<evidence type="ECO:0000313" key="2">
    <source>
        <dbReference type="Proteomes" id="UP001066276"/>
    </source>
</evidence>
<dbReference type="Proteomes" id="UP001066276">
    <property type="component" value="Chromosome 4_2"/>
</dbReference>
<organism evidence="1 2">
    <name type="scientific">Pleurodeles waltl</name>
    <name type="common">Iberian ribbed newt</name>
    <dbReference type="NCBI Taxonomy" id="8319"/>
    <lineage>
        <taxon>Eukaryota</taxon>
        <taxon>Metazoa</taxon>
        <taxon>Chordata</taxon>
        <taxon>Craniata</taxon>
        <taxon>Vertebrata</taxon>
        <taxon>Euteleostomi</taxon>
        <taxon>Amphibia</taxon>
        <taxon>Batrachia</taxon>
        <taxon>Caudata</taxon>
        <taxon>Salamandroidea</taxon>
        <taxon>Salamandridae</taxon>
        <taxon>Pleurodelinae</taxon>
        <taxon>Pleurodeles</taxon>
    </lineage>
</organism>
<dbReference type="EMBL" id="JANPWB010000008">
    <property type="protein sequence ID" value="KAJ1164060.1"/>
    <property type="molecule type" value="Genomic_DNA"/>
</dbReference>
<reference evidence="1" key="1">
    <citation type="journal article" date="2022" name="bioRxiv">
        <title>Sequencing and chromosome-scale assembly of the giantPleurodeles waltlgenome.</title>
        <authorList>
            <person name="Brown T."/>
            <person name="Elewa A."/>
            <person name="Iarovenko S."/>
            <person name="Subramanian E."/>
            <person name="Araus A.J."/>
            <person name="Petzold A."/>
            <person name="Susuki M."/>
            <person name="Suzuki K.-i.T."/>
            <person name="Hayashi T."/>
            <person name="Toyoda A."/>
            <person name="Oliveira C."/>
            <person name="Osipova E."/>
            <person name="Leigh N.D."/>
            <person name="Simon A."/>
            <person name="Yun M.H."/>
        </authorList>
    </citation>
    <scope>NUCLEOTIDE SEQUENCE</scope>
    <source>
        <strain evidence="1">20211129_DDA</strain>
        <tissue evidence="1">Liver</tissue>
    </source>
</reference>